<proteinExistence type="predicted"/>
<comment type="caution">
    <text evidence="1">The sequence shown here is derived from an EMBL/GenBank/DDBJ whole genome shotgun (WGS) entry which is preliminary data.</text>
</comment>
<organism evidence="1 2">
    <name type="scientific">Populus alba x Populus x berolinensis</name>
    <dbReference type="NCBI Taxonomy" id="444605"/>
    <lineage>
        <taxon>Eukaryota</taxon>
        <taxon>Viridiplantae</taxon>
        <taxon>Streptophyta</taxon>
        <taxon>Embryophyta</taxon>
        <taxon>Tracheophyta</taxon>
        <taxon>Spermatophyta</taxon>
        <taxon>Magnoliopsida</taxon>
        <taxon>eudicotyledons</taxon>
        <taxon>Gunneridae</taxon>
        <taxon>Pentapetalae</taxon>
        <taxon>rosids</taxon>
        <taxon>fabids</taxon>
        <taxon>Malpighiales</taxon>
        <taxon>Salicaceae</taxon>
        <taxon>Saliceae</taxon>
        <taxon>Populus</taxon>
    </lineage>
</organism>
<name>A0AAD6QM57_9ROSI</name>
<reference evidence="1" key="1">
    <citation type="journal article" date="2023" name="Mol. Ecol. Resour.">
        <title>Chromosome-level genome assembly of a triploid poplar Populus alba 'Berolinensis'.</title>
        <authorList>
            <person name="Chen S."/>
            <person name="Yu Y."/>
            <person name="Wang X."/>
            <person name="Wang S."/>
            <person name="Zhang T."/>
            <person name="Zhou Y."/>
            <person name="He R."/>
            <person name="Meng N."/>
            <person name="Wang Y."/>
            <person name="Liu W."/>
            <person name="Liu Z."/>
            <person name="Liu J."/>
            <person name="Guo Q."/>
            <person name="Huang H."/>
            <person name="Sederoff R.R."/>
            <person name="Wang G."/>
            <person name="Qu G."/>
            <person name="Chen S."/>
        </authorList>
    </citation>
    <scope>NUCLEOTIDE SEQUENCE</scope>
    <source>
        <strain evidence="1">SC-2020</strain>
    </source>
</reference>
<accession>A0AAD6QM57</accession>
<dbReference type="AlphaFoldDB" id="A0AAD6QM57"/>
<evidence type="ECO:0000313" key="2">
    <source>
        <dbReference type="Proteomes" id="UP001164929"/>
    </source>
</evidence>
<dbReference type="EMBL" id="JAQIZT010000006">
    <property type="protein sequence ID" value="KAJ6992855.1"/>
    <property type="molecule type" value="Genomic_DNA"/>
</dbReference>
<dbReference type="Proteomes" id="UP001164929">
    <property type="component" value="Chromosome 6"/>
</dbReference>
<protein>
    <submittedName>
        <fullName evidence="1">Uncharacterized protein</fullName>
    </submittedName>
</protein>
<evidence type="ECO:0000313" key="1">
    <source>
        <dbReference type="EMBL" id="KAJ6992855.1"/>
    </source>
</evidence>
<sequence length="59" mass="6599">MMLSAVESSKLKHISLATCRMRMLESNSASVLPLFSLIDNAKVPQDSNITHRFFFKGKA</sequence>
<gene>
    <name evidence="1" type="ORF">NC653_016074</name>
</gene>
<keyword evidence="2" id="KW-1185">Reference proteome</keyword>